<dbReference type="Proteomes" id="UP000512286">
    <property type="component" value="Chromosome"/>
</dbReference>
<evidence type="ECO:0000313" key="1">
    <source>
        <dbReference type="EMBL" id="QLY81859.1"/>
    </source>
</evidence>
<gene>
    <name evidence="1" type="ORF">HZF06_09820</name>
</gene>
<organism evidence="1 2">
    <name type="scientific">Clostridium intestinale</name>
    <dbReference type="NCBI Taxonomy" id="36845"/>
    <lineage>
        <taxon>Bacteria</taxon>
        <taxon>Bacillati</taxon>
        <taxon>Bacillota</taxon>
        <taxon>Clostridia</taxon>
        <taxon>Eubacteriales</taxon>
        <taxon>Clostridiaceae</taxon>
        <taxon>Clostridium</taxon>
    </lineage>
</organism>
<name>A0A7D6ZJU1_9CLOT</name>
<accession>A0A7D6ZJU1</accession>
<reference evidence="1 2" key="1">
    <citation type="submission" date="2020-07" db="EMBL/GenBank/DDBJ databases">
        <title>Electron transfer.</title>
        <authorList>
            <person name="Huang L."/>
            <person name="Liu X."/>
            <person name="Zhou S."/>
        </authorList>
    </citation>
    <scope>NUCLEOTIDE SEQUENCE [LARGE SCALE GENOMIC DNA]</scope>
    <source>
        <strain evidence="1 2">Lx1</strain>
    </source>
</reference>
<proteinExistence type="predicted"/>
<evidence type="ECO:0000313" key="2">
    <source>
        <dbReference type="Proteomes" id="UP000512286"/>
    </source>
</evidence>
<dbReference type="RefSeq" id="WP_181603371.1">
    <property type="nucleotide sequence ID" value="NZ_CP059378.1"/>
</dbReference>
<protein>
    <submittedName>
        <fullName evidence="1">Uncharacterized protein</fullName>
    </submittedName>
</protein>
<dbReference type="AlphaFoldDB" id="A0A7D6ZJU1"/>
<dbReference type="EMBL" id="CP059378">
    <property type="protein sequence ID" value="QLY81859.1"/>
    <property type="molecule type" value="Genomic_DNA"/>
</dbReference>
<dbReference type="KEGG" id="cint:HZF06_09820"/>
<sequence>MRAIKNKNNKLLITNYEGIDEQEIFIDIFNILKNNSAIYIGKKIIGPSEDIYKCKFINEEFILVYDIGYGVFINSSSEVIIEKLQEILNSTNR</sequence>